<keyword evidence="2" id="KW-0378">Hydrolase</keyword>
<evidence type="ECO:0000313" key="4">
    <source>
        <dbReference type="Proteomes" id="UP000076661"/>
    </source>
</evidence>
<accession>A0A167JK83</accession>
<gene>
    <name evidence="3" type="ORF">N478_04020</name>
</gene>
<dbReference type="InterPro" id="IPR050992">
    <property type="entry name" value="CheZ_family_phosphatases"/>
</dbReference>
<evidence type="ECO:0000313" key="3">
    <source>
        <dbReference type="EMBL" id="KZN61235.1"/>
    </source>
</evidence>
<evidence type="ECO:0000256" key="2">
    <source>
        <dbReference type="ARBA" id="ARBA00022801"/>
    </source>
</evidence>
<dbReference type="AlphaFoldDB" id="A0A167JK83"/>
<keyword evidence="1" id="KW-0145">Chemotaxis</keyword>
<protein>
    <recommendedName>
        <fullName evidence="5">CheC-like protein domain-containing protein</fullName>
    </recommendedName>
</protein>
<dbReference type="Gene3D" id="3.40.1550.10">
    <property type="entry name" value="CheC-like"/>
    <property type="match status" value="1"/>
</dbReference>
<dbReference type="RefSeq" id="WP_063382404.1">
    <property type="nucleotide sequence ID" value="NZ_AUXX01000045.1"/>
</dbReference>
<evidence type="ECO:0008006" key="5">
    <source>
        <dbReference type="Google" id="ProtNLM"/>
    </source>
</evidence>
<name>A0A167JK83_9GAMM</name>
<dbReference type="PANTHER" id="PTHR43693:SF1">
    <property type="entry name" value="PROTEIN PHOSPHATASE CHEZ"/>
    <property type="match status" value="1"/>
</dbReference>
<dbReference type="GO" id="GO:0016787">
    <property type="term" value="F:hydrolase activity"/>
    <property type="evidence" value="ECO:0007669"/>
    <property type="project" value="UniProtKB-KW"/>
</dbReference>
<dbReference type="SUPFAM" id="SSF103039">
    <property type="entry name" value="CheC-like"/>
    <property type="match status" value="1"/>
</dbReference>
<organism evidence="3 4">
    <name type="scientific">Pseudoalteromonas luteoviolacea S4060-1</name>
    <dbReference type="NCBI Taxonomy" id="1365257"/>
    <lineage>
        <taxon>Bacteria</taxon>
        <taxon>Pseudomonadati</taxon>
        <taxon>Pseudomonadota</taxon>
        <taxon>Gammaproteobacteria</taxon>
        <taxon>Alteromonadales</taxon>
        <taxon>Pseudoalteromonadaceae</taxon>
        <taxon>Pseudoalteromonas</taxon>
    </lineage>
</organism>
<dbReference type="Proteomes" id="UP000076661">
    <property type="component" value="Unassembled WGS sequence"/>
</dbReference>
<dbReference type="EMBL" id="AUXX01000045">
    <property type="protein sequence ID" value="KZN61235.1"/>
    <property type="molecule type" value="Genomic_DNA"/>
</dbReference>
<reference evidence="3 4" key="1">
    <citation type="submission" date="2013-07" db="EMBL/GenBank/DDBJ databases">
        <title>Comparative Genomic and Metabolomic Analysis of Twelve Strains of Pseudoalteromonas luteoviolacea.</title>
        <authorList>
            <person name="Vynne N.G."/>
            <person name="Mansson M."/>
            <person name="Gram L."/>
        </authorList>
    </citation>
    <scope>NUCLEOTIDE SEQUENCE [LARGE SCALE GENOMIC DNA]</scope>
    <source>
        <strain evidence="3 4">S4060-1</strain>
    </source>
</reference>
<sequence>MQLSELQIDYIKELFNVGLGEAIVELNDMINEEILMSVPNFDLFEKNAIFEKLQIESDRNVTAVVLPIQGGMECNGILLFPAQHSLNLVRKVLKETSGADTLTALEVESLTEISSIILDAIITSISDMMHVSISTGMPSAYSGSFQALVDKYYVGDTVMSVGMHFEIKDSQVRGDILFVQDILVIEDFLEKTNQMLSELGL</sequence>
<comment type="caution">
    <text evidence="3">The sequence shown here is derived from an EMBL/GenBank/DDBJ whole genome shotgun (WGS) entry which is preliminary data.</text>
</comment>
<dbReference type="InterPro" id="IPR028976">
    <property type="entry name" value="CheC-like_sf"/>
</dbReference>
<dbReference type="PATRIC" id="fig|1365257.3.peg.4115"/>
<dbReference type="GO" id="GO:0006935">
    <property type="term" value="P:chemotaxis"/>
    <property type="evidence" value="ECO:0007669"/>
    <property type="project" value="UniProtKB-KW"/>
</dbReference>
<evidence type="ECO:0000256" key="1">
    <source>
        <dbReference type="ARBA" id="ARBA00022500"/>
    </source>
</evidence>
<proteinExistence type="predicted"/>
<dbReference type="CDD" id="cd17910">
    <property type="entry name" value="CheC_ClassII"/>
    <property type="match status" value="1"/>
</dbReference>
<dbReference type="PANTHER" id="PTHR43693">
    <property type="entry name" value="PROTEIN PHOSPHATASE CHEZ"/>
    <property type="match status" value="1"/>
</dbReference>